<keyword evidence="1" id="KW-0175">Coiled coil</keyword>
<evidence type="ECO:0000256" key="2">
    <source>
        <dbReference type="SAM" id="MobiDB-lite"/>
    </source>
</evidence>
<feature type="region of interest" description="Disordered" evidence="2">
    <location>
        <begin position="1"/>
        <end position="77"/>
    </location>
</feature>
<sequence length="300" mass="31634">MTPLPSANFDGTVLGSGTSDAVNSSLAPAPLSPSDDSRGTPSTNHDDVNDDVDGGAPAGGGGGDADAGPERSAGWAARAVATTSPPPFRGLRPFFYAAFASGGIRRGTNDAIGRIHIADLEMPSTSTSAIDFGAVTAFGVFAKFDLDGAARLDAEVEEKVRRKGELKKLARDMREGEAKMRDLNNEANFAMTNILVVPYETGVDVVDRMTRPDGKGGFGADTRPSYETQPYVAEPMNAAVEQAGEGVRDEGIALVVANDGRVLRRGVGKVPWRQMADELEETVAGEKKKETSVPFLEFLE</sequence>
<gene>
    <name evidence="3" type="ORF">ACHAXA_009498</name>
</gene>
<dbReference type="Proteomes" id="UP001530377">
    <property type="component" value="Unassembled WGS sequence"/>
</dbReference>
<dbReference type="AlphaFoldDB" id="A0ABD3RG12"/>
<name>A0ABD3RG12_9STRA</name>
<accession>A0ABD3RG12</accession>
<dbReference type="EMBL" id="JALLPB020000241">
    <property type="protein sequence ID" value="KAL3811724.1"/>
    <property type="molecule type" value="Genomic_DNA"/>
</dbReference>
<evidence type="ECO:0000256" key="1">
    <source>
        <dbReference type="SAM" id="Coils"/>
    </source>
</evidence>
<reference evidence="3 4" key="1">
    <citation type="submission" date="2024-10" db="EMBL/GenBank/DDBJ databases">
        <title>Updated reference genomes for cyclostephanoid diatoms.</title>
        <authorList>
            <person name="Roberts W.R."/>
            <person name="Alverson A.J."/>
        </authorList>
    </citation>
    <scope>NUCLEOTIDE SEQUENCE [LARGE SCALE GENOMIC DNA]</scope>
    <source>
        <strain evidence="3 4">AJA228-03</strain>
    </source>
</reference>
<keyword evidence="4" id="KW-1185">Reference proteome</keyword>
<dbReference type="PANTHER" id="PTHR35498:SF1">
    <property type="entry name" value="LOW PSII ACCUMULATION-LIKE PROTEIN"/>
    <property type="match status" value="1"/>
</dbReference>
<dbReference type="PANTHER" id="PTHR35498">
    <property type="entry name" value="PROTEIN LOW PSII ACCUMULATION 1, CHLOROPLASTIC"/>
    <property type="match status" value="1"/>
</dbReference>
<proteinExistence type="predicted"/>
<protein>
    <submittedName>
        <fullName evidence="3">Uncharacterized protein</fullName>
    </submittedName>
</protein>
<evidence type="ECO:0000313" key="4">
    <source>
        <dbReference type="Proteomes" id="UP001530377"/>
    </source>
</evidence>
<evidence type="ECO:0000313" key="3">
    <source>
        <dbReference type="EMBL" id="KAL3811724.1"/>
    </source>
</evidence>
<organism evidence="3 4">
    <name type="scientific">Cyclostephanos tholiformis</name>
    <dbReference type="NCBI Taxonomy" id="382380"/>
    <lineage>
        <taxon>Eukaryota</taxon>
        <taxon>Sar</taxon>
        <taxon>Stramenopiles</taxon>
        <taxon>Ochrophyta</taxon>
        <taxon>Bacillariophyta</taxon>
        <taxon>Coscinodiscophyceae</taxon>
        <taxon>Thalassiosirophycidae</taxon>
        <taxon>Stephanodiscales</taxon>
        <taxon>Stephanodiscaceae</taxon>
        <taxon>Cyclostephanos</taxon>
    </lineage>
</organism>
<feature type="compositionally biased region" description="Low complexity" evidence="2">
    <location>
        <begin position="24"/>
        <end position="34"/>
    </location>
</feature>
<comment type="caution">
    <text evidence="3">The sequence shown here is derived from an EMBL/GenBank/DDBJ whole genome shotgun (WGS) entry which is preliminary data.</text>
</comment>
<feature type="coiled-coil region" evidence="1">
    <location>
        <begin position="166"/>
        <end position="193"/>
    </location>
</feature>
<feature type="compositionally biased region" description="Gly residues" evidence="2">
    <location>
        <begin position="56"/>
        <end position="65"/>
    </location>
</feature>